<proteinExistence type="predicted"/>
<evidence type="ECO:0000256" key="2">
    <source>
        <dbReference type="SAM" id="Phobius"/>
    </source>
</evidence>
<keyword evidence="2" id="KW-0472">Membrane</keyword>
<dbReference type="Proteomes" id="UP000024404">
    <property type="component" value="Unassembled WGS sequence"/>
</dbReference>
<evidence type="ECO:0000256" key="1">
    <source>
        <dbReference type="SAM" id="Coils"/>
    </source>
</evidence>
<reference evidence="3" key="2">
    <citation type="submission" date="2022-06" db="UniProtKB">
        <authorList>
            <consortium name="EnsemblMetazoa"/>
        </authorList>
    </citation>
    <scope>IDENTIFICATION</scope>
</reference>
<dbReference type="AlphaFoldDB" id="A0A8R1Y4N6"/>
<reference evidence="4" key="1">
    <citation type="submission" date="2013-10" db="EMBL/GenBank/DDBJ databases">
        <title>Genome sequencing of Onchocerca volvulus.</title>
        <authorList>
            <person name="Cotton J."/>
            <person name="Tsai J."/>
            <person name="Stanley E."/>
            <person name="Tracey A."/>
            <person name="Holroyd N."/>
            <person name="Lustigman S."/>
            <person name="Berriman M."/>
        </authorList>
    </citation>
    <scope>NUCLEOTIDE SEQUENCE</scope>
</reference>
<dbReference type="InterPro" id="IPR028183">
    <property type="entry name" value="UQCC5"/>
</dbReference>
<name>A0A8R1Y4N6_ONCVO</name>
<accession>A0A8R1Y4N6</accession>
<feature type="transmembrane region" description="Helical" evidence="2">
    <location>
        <begin position="23"/>
        <end position="40"/>
    </location>
</feature>
<keyword evidence="2" id="KW-0812">Transmembrane</keyword>
<organism evidence="3 4">
    <name type="scientific">Onchocerca volvulus</name>
    <dbReference type="NCBI Taxonomy" id="6282"/>
    <lineage>
        <taxon>Eukaryota</taxon>
        <taxon>Metazoa</taxon>
        <taxon>Ecdysozoa</taxon>
        <taxon>Nematoda</taxon>
        <taxon>Chromadorea</taxon>
        <taxon>Rhabditida</taxon>
        <taxon>Spirurina</taxon>
        <taxon>Spiruromorpha</taxon>
        <taxon>Filarioidea</taxon>
        <taxon>Onchocercidae</taxon>
        <taxon>Onchocerca</taxon>
    </lineage>
</organism>
<keyword evidence="4" id="KW-1185">Reference proteome</keyword>
<dbReference type="EMBL" id="CMVM020000250">
    <property type="status" value="NOT_ANNOTATED_CDS"/>
    <property type="molecule type" value="Genomic_DNA"/>
</dbReference>
<evidence type="ECO:0000313" key="3">
    <source>
        <dbReference type="EnsemblMetazoa" id="OVOC8978.1"/>
    </source>
</evidence>
<evidence type="ECO:0000313" key="4">
    <source>
        <dbReference type="Proteomes" id="UP000024404"/>
    </source>
</evidence>
<dbReference type="Pfam" id="PF15114">
    <property type="entry name" value="UPF0640"/>
    <property type="match status" value="1"/>
</dbReference>
<protein>
    <submittedName>
        <fullName evidence="3">Uncharacterized protein</fullName>
    </submittedName>
</protein>
<dbReference type="OMA" id="KIKFTFM"/>
<feature type="coiled-coil region" evidence="1">
    <location>
        <begin position="57"/>
        <end position="87"/>
    </location>
</feature>
<dbReference type="EnsemblMetazoa" id="OVOC8978.1">
    <property type="protein sequence ID" value="OVOC8978.1"/>
    <property type="gene ID" value="WBGene00245787"/>
</dbReference>
<keyword evidence="1" id="KW-0175">Coiled coil</keyword>
<keyword evidence="2" id="KW-1133">Transmembrane helix</keyword>
<sequence>MSAFSFQMLSRGKRFMQLLGPDVIYWFPTCILLGAAFELFKIKFTFMGVNYYTVFKKKQMQQQLEDLENWLKQMDELSAQAVESQIEARKKK</sequence>